<sequence>LGFVSRRALDRELAAGLLEIVPIAGLHLARQFEAVSVQGQPLARPAQRFLSFVQGQLKGGK</sequence>
<proteinExistence type="predicted"/>
<evidence type="ECO:0008006" key="3">
    <source>
        <dbReference type="Google" id="ProtNLM"/>
    </source>
</evidence>
<accession>A0A4Z0MBV7</accession>
<dbReference type="EMBL" id="SRKZ01000011">
    <property type="protein sequence ID" value="TGD76936.1"/>
    <property type="molecule type" value="Genomic_DNA"/>
</dbReference>
<protein>
    <recommendedName>
        <fullName evidence="3">LysR family transcriptional regulator</fullName>
    </recommendedName>
</protein>
<name>A0A4Z0MBV7_9BACT</name>
<feature type="non-terminal residue" evidence="1">
    <location>
        <position position="1"/>
    </location>
</feature>
<evidence type="ECO:0000313" key="1">
    <source>
        <dbReference type="EMBL" id="TGD76936.1"/>
    </source>
</evidence>
<comment type="caution">
    <text evidence="1">The sequence shown here is derived from an EMBL/GenBank/DDBJ whole genome shotgun (WGS) entry which is preliminary data.</text>
</comment>
<dbReference type="AlphaFoldDB" id="A0A4Z0MBV7"/>
<gene>
    <name evidence="1" type="ORF">EU557_24460</name>
</gene>
<reference evidence="1 2" key="1">
    <citation type="submission" date="2019-04" db="EMBL/GenBank/DDBJ databases">
        <authorList>
            <person name="Feng G."/>
            <person name="Zhang J."/>
            <person name="Zhu H."/>
        </authorList>
    </citation>
    <scope>NUCLEOTIDE SEQUENCE [LARGE SCALE GENOMIC DNA]</scope>
    <source>
        <strain evidence="1 2">JCM 19491</strain>
    </source>
</reference>
<keyword evidence="2" id="KW-1185">Reference proteome</keyword>
<evidence type="ECO:0000313" key="2">
    <source>
        <dbReference type="Proteomes" id="UP000298284"/>
    </source>
</evidence>
<organism evidence="1 2">
    <name type="scientific">Hymenobacter wooponensis</name>
    <dbReference type="NCBI Taxonomy" id="1525360"/>
    <lineage>
        <taxon>Bacteria</taxon>
        <taxon>Pseudomonadati</taxon>
        <taxon>Bacteroidota</taxon>
        <taxon>Cytophagia</taxon>
        <taxon>Cytophagales</taxon>
        <taxon>Hymenobacteraceae</taxon>
        <taxon>Hymenobacter</taxon>
    </lineage>
</organism>
<dbReference type="Proteomes" id="UP000298284">
    <property type="component" value="Unassembled WGS sequence"/>
</dbReference>